<reference evidence="7 8" key="1">
    <citation type="submission" date="2020-07" db="EMBL/GenBank/DDBJ databases">
        <title>MOT database genomes.</title>
        <authorList>
            <person name="Joseph S."/>
            <person name="Aduse-Opoku J."/>
            <person name="Hashim A."/>
            <person name="Wade W."/>
            <person name="Curtis M."/>
        </authorList>
    </citation>
    <scope>NUCLEOTIDE SEQUENCE [LARGE SCALE GENOMIC DNA]</scope>
    <source>
        <strain evidence="7 8">DSM 100099</strain>
    </source>
</reference>
<keyword evidence="5" id="KW-0460">Magnesium</keyword>
<dbReference type="InterPro" id="IPR029056">
    <property type="entry name" value="Ribokinase-like"/>
</dbReference>
<keyword evidence="3" id="KW-0479">Metal-binding</keyword>
<evidence type="ECO:0000256" key="2">
    <source>
        <dbReference type="ARBA" id="ARBA00022679"/>
    </source>
</evidence>
<keyword evidence="4" id="KW-0418">Kinase</keyword>
<sequence>MDNKRLVLGLGGTVDYEIVWDSGVLEGLIREYDIRADELTTSVPVTSERALVVTLLAFVRDGVGGERFVASSEIIETFSARFQREITLGGTCVRAAIAMRTLGVTCTLHLVSIDDHVRRLLPEGCAYICSAEQDSTDPHLIVQFGAGVRVAAGDIDFTAPHPNRIIYANDPPNRDLVIAEELGDVLSTADVFMVAGFNVIQDEVLLEERLARIAADIDRMPAGSLVFYEDAGYHIPEFATRVRDRILDRIDVYSMNEDEMQAYLGRGVDLLDVDDVERALGELHAVIPARTLVVHTKYWSLARGERAGELRAALQGGITMASTRYCYGDGFTVEDYEAVGRLAVHEGGAILGQTLEGRDGGSTIAVPAFVLDTSTPTTIGLGDTFVGGFIEAWAKALRPPDSGKRVPPSKAA</sequence>
<evidence type="ECO:0000256" key="6">
    <source>
        <dbReference type="ARBA" id="ARBA00023152"/>
    </source>
</evidence>
<dbReference type="AlphaFoldDB" id="A0A853EWS2"/>
<dbReference type="GO" id="GO:0006096">
    <property type="term" value="P:glycolytic process"/>
    <property type="evidence" value="ECO:0007669"/>
    <property type="project" value="UniProtKB-KW"/>
</dbReference>
<dbReference type="RefSeq" id="WP_179914406.1">
    <property type="nucleotide sequence ID" value="NZ_JACBYE010000060.1"/>
</dbReference>
<gene>
    <name evidence="7" type="ORF">HZZ10_16900</name>
</gene>
<organism evidence="7 8">
    <name type="scientific">Sanguibacter inulinus</name>
    <dbReference type="NCBI Taxonomy" id="60922"/>
    <lineage>
        <taxon>Bacteria</taxon>
        <taxon>Bacillati</taxon>
        <taxon>Actinomycetota</taxon>
        <taxon>Actinomycetes</taxon>
        <taxon>Micrococcales</taxon>
        <taxon>Sanguibacteraceae</taxon>
        <taxon>Sanguibacter</taxon>
    </lineage>
</organism>
<evidence type="ECO:0000313" key="7">
    <source>
        <dbReference type="EMBL" id="NYS95196.1"/>
    </source>
</evidence>
<evidence type="ECO:0000256" key="5">
    <source>
        <dbReference type="ARBA" id="ARBA00022842"/>
    </source>
</evidence>
<keyword evidence="2" id="KW-0808">Transferase</keyword>
<dbReference type="PANTHER" id="PTHR21208">
    <property type="entry name" value="ADP-DEPENDENT GLUCOKINASE"/>
    <property type="match status" value="1"/>
</dbReference>
<dbReference type="PROSITE" id="PS51255">
    <property type="entry name" value="ADPK"/>
    <property type="match status" value="1"/>
</dbReference>
<keyword evidence="8" id="KW-1185">Reference proteome</keyword>
<dbReference type="SUPFAM" id="SSF53613">
    <property type="entry name" value="Ribokinase-like"/>
    <property type="match status" value="1"/>
</dbReference>
<protein>
    <recommendedName>
        <fullName evidence="9">ADP-dependent phosphofructokinase/glucokinase</fullName>
    </recommendedName>
</protein>
<name>A0A853EWS2_9MICO</name>
<dbReference type="EMBL" id="JACBYE010000060">
    <property type="protein sequence ID" value="NYS95196.1"/>
    <property type="molecule type" value="Genomic_DNA"/>
</dbReference>
<accession>A0A853EWS2</accession>
<comment type="caution">
    <text evidence="7">The sequence shown here is derived from an EMBL/GenBank/DDBJ whole genome shotgun (WGS) entry which is preliminary data.</text>
</comment>
<dbReference type="GO" id="GO:0043843">
    <property type="term" value="F:ADP-specific glucokinase activity"/>
    <property type="evidence" value="ECO:0007669"/>
    <property type="project" value="TreeGrafter"/>
</dbReference>
<evidence type="ECO:0000256" key="3">
    <source>
        <dbReference type="ARBA" id="ARBA00022723"/>
    </source>
</evidence>
<dbReference type="PANTHER" id="PTHR21208:SF1">
    <property type="entry name" value="ADP-DEPENDENT GLUCOKINASE"/>
    <property type="match status" value="1"/>
</dbReference>
<evidence type="ECO:0000256" key="4">
    <source>
        <dbReference type="ARBA" id="ARBA00022777"/>
    </source>
</evidence>
<dbReference type="Gene3D" id="3.40.1190.20">
    <property type="match status" value="1"/>
</dbReference>
<evidence type="ECO:0000313" key="8">
    <source>
        <dbReference type="Proteomes" id="UP000561011"/>
    </source>
</evidence>
<proteinExistence type="predicted"/>
<evidence type="ECO:0000256" key="1">
    <source>
        <dbReference type="ARBA" id="ARBA00022490"/>
    </source>
</evidence>
<dbReference type="GO" id="GO:0006006">
    <property type="term" value="P:glucose metabolic process"/>
    <property type="evidence" value="ECO:0007669"/>
    <property type="project" value="TreeGrafter"/>
</dbReference>
<dbReference type="InterPro" id="IPR007666">
    <property type="entry name" value="ADP_PFK/GK"/>
</dbReference>
<evidence type="ECO:0008006" key="9">
    <source>
        <dbReference type="Google" id="ProtNLM"/>
    </source>
</evidence>
<dbReference type="GO" id="GO:0046872">
    <property type="term" value="F:metal ion binding"/>
    <property type="evidence" value="ECO:0007669"/>
    <property type="project" value="UniProtKB-KW"/>
</dbReference>
<dbReference type="Pfam" id="PF04587">
    <property type="entry name" value="ADP_PFK_GK"/>
    <property type="match status" value="1"/>
</dbReference>
<dbReference type="Proteomes" id="UP000561011">
    <property type="component" value="Unassembled WGS sequence"/>
</dbReference>
<keyword evidence="6" id="KW-0324">Glycolysis</keyword>
<keyword evidence="1" id="KW-0963">Cytoplasm</keyword>